<keyword evidence="7" id="KW-1185">Reference proteome</keyword>
<keyword evidence="6" id="KW-0560">Oxidoreductase</keyword>
<feature type="active site" description="Proton acceptor" evidence="3">
    <location>
        <position position="261"/>
    </location>
</feature>
<dbReference type="PANTHER" id="PTHR11056:SF0">
    <property type="entry name" value="HOMOGENTISATE 1,2-DIOXYGENASE"/>
    <property type="match status" value="1"/>
</dbReference>
<keyword evidence="4" id="KW-0408">Iron</keyword>
<dbReference type="InterPro" id="IPR011051">
    <property type="entry name" value="RmlC_Cupin_sf"/>
</dbReference>
<keyword evidence="4" id="KW-0479">Metal-binding</keyword>
<dbReference type="InterPro" id="IPR013096">
    <property type="entry name" value="Cupin_2"/>
</dbReference>
<comment type="similarity">
    <text evidence="2">Belongs to the homogentisate dioxygenase family.</text>
</comment>
<feature type="binding site" evidence="4">
    <location>
        <position position="336"/>
    </location>
    <ligand>
        <name>homogentisate</name>
        <dbReference type="ChEBI" id="CHEBI:16169"/>
    </ligand>
</feature>
<name>A0A2S2BZE2_9NOCA</name>
<dbReference type="Proteomes" id="UP000245711">
    <property type="component" value="Chromosome"/>
</dbReference>
<evidence type="ECO:0000259" key="5">
    <source>
        <dbReference type="Pfam" id="PF07883"/>
    </source>
</evidence>
<protein>
    <submittedName>
        <fullName evidence="6">Homogentisate 1,2-dioxygenase</fullName>
    </submittedName>
</protein>
<dbReference type="KEGG" id="roz:CBI38_22715"/>
<feature type="binding site" evidence="4">
    <location>
        <position position="298"/>
    </location>
    <ligand>
        <name>Fe cation</name>
        <dbReference type="ChEBI" id="CHEBI:24875"/>
    </ligand>
</feature>
<comment type="cofactor">
    <cofactor evidence="1 4">
        <name>Fe cation</name>
        <dbReference type="ChEBI" id="CHEBI:24875"/>
    </cofactor>
</comment>
<evidence type="ECO:0000256" key="1">
    <source>
        <dbReference type="ARBA" id="ARBA00001962"/>
    </source>
</evidence>
<dbReference type="OrthoDB" id="9811253at2"/>
<organism evidence="6 7">
    <name type="scientific">Rhodococcus oxybenzonivorans</name>
    <dbReference type="NCBI Taxonomy" id="1990687"/>
    <lineage>
        <taxon>Bacteria</taxon>
        <taxon>Bacillati</taxon>
        <taxon>Actinomycetota</taxon>
        <taxon>Actinomycetes</taxon>
        <taxon>Mycobacteriales</taxon>
        <taxon>Nocardiaceae</taxon>
        <taxon>Rhodococcus</taxon>
    </lineage>
</organism>
<evidence type="ECO:0000313" key="6">
    <source>
        <dbReference type="EMBL" id="AWK73953.1"/>
    </source>
</evidence>
<dbReference type="PANTHER" id="PTHR11056">
    <property type="entry name" value="HOMOGENTISATE 1,2-DIOXYGENASE"/>
    <property type="match status" value="1"/>
</dbReference>
<feature type="binding site" evidence="4">
    <location>
        <position position="304"/>
    </location>
    <ligand>
        <name>Fe cation</name>
        <dbReference type="ChEBI" id="CHEBI:24875"/>
    </ligand>
</feature>
<dbReference type="EMBL" id="CP021354">
    <property type="protein sequence ID" value="AWK73953.1"/>
    <property type="molecule type" value="Genomic_DNA"/>
</dbReference>
<gene>
    <name evidence="6" type="ORF">CBI38_22715</name>
</gene>
<dbReference type="InterPro" id="IPR005708">
    <property type="entry name" value="Homogentis_dOase"/>
</dbReference>
<dbReference type="AlphaFoldDB" id="A0A2S2BZE2"/>
<dbReference type="CDD" id="cd02208">
    <property type="entry name" value="cupin_RmlC-like"/>
    <property type="match status" value="1"/>
</dbReference>
<dbReference type="RefSeq" id="WP_109332450.1">
    <property type="nucleotide sequence ID" value="NZ_CP021354.1"/>
</dbReference>
<dbReference type="GO" id="GO:0004411">
    <property type="term" value="F:homogentisate 1,2-dioxygenase activity"/>
    <property type="evidence" value="ECO:0007669"/>
    <property type="project" value="InterPro"/>
</dbReference>
<dbReference type="Pfam" id="PF07883">
    <property type="entry name" value="Cupin_2"/>
    <property type="match status" value="1"/>
</dbReference>
<proteinExistence type="inferred from homology"/>
<evidence type="ECO:0000313" key="7">
    <source>
        <dbReference type="Proteomes" id="UP000245711"/>
    </source>
</evidence>
<dbReference type="InterPro" id="IPR014710">
    <property type="entry name" value="RmlC-like_jellyroll"/>
</dbReference>
<dbReference type="SUPFAM" id="SSF51182">
    <property type="entry name" value="RmlC-like cupins"/>
    <property type="match status" value="1"/>
</dbReference>
<evidence type="ECO:0000256" key="3">
    <source>
        <dbReference type="PIRSR" id="PIRSR605708-1"/>
    </source>
</evidence>
<reference evidence="6 7" key="1">
    <citation type="submission" date="2017-05" db="EMBL/GenBank/DDBJ databases">
        <title>Isolation of Rhodococcus sp. S2-17 biodegrading of BP-3.</title>
        <authorList>
            <person name="Lee Y."/>
            <person name="Kim K.H."/>
            <person name="Chun B.H."/>
            <person name="Jung H.S."/>
            <person name="Jeon C.O."/>
        </authorList>
    </citation>
    <scope>NUCLEOTIDE SEQUENCE [LARGE SCALE GENOMIC DNA]</scope>
    <source>
        <strain evidence="6 7">S2-17</strain>
    </source>
</reference>
<evidence type="ECO:0000256" key="2">
    <source>
        <dbReference type="ARBA" id="ARBA00007757"/>
    </source>
</evidence>
<evidence type="ECO:0000256" key="4">
    <source>
        <dbReference type="PIRSR" id="PIRSR605708-2"/>
    </source>
</evidence>
<feature type="domain" description="Cupin type-2" evidence="5">
    <location>
        <begin position="118"/>
        <end position="170"/>
    </location>
</feature>
<sequence>MPYFTQVGHVPRKRHVAFRQPDGSLYWEELIGEDGFVGDTSLLYHRNPPSALTAIETVETADEGLHANQPLSPIHLTPHSLPIKGDAVLDRVLLLSNDDVRISYAVATEDSSLYKNSTGDELAYVESGSGALESTFGRIDIVEGDYVIVPTSTIHRWTVRGDEELRLLFVEARGHIDPPKRYLSERGQFIEGTPYCELDIRRPTELLDVSGSDVPVIVRTRTGLTRNVHKHHPFDVVGWHGGMYPWSFSIHDFEPITGSLHQPPPMHQILEAPGFVMCNFVPRLLDYNPNAVPIPPFHSNVDSDEVLFYAKGQAKTRQGTGVGLGSITVHPAGFIHGPHPGNVERALGAARADEYQVMIDTHRPLQLSAALKDCVDPEYPFTWANLEEGARKVPSDA</sequence>
<keyword evidence="6" id="KW-0223">Dioxygenase</keyword>
<dbReference type="Gene3D" id="2.60.120.10">
    <property type="entry name" value="Jelly Rolls"/>
    <property type="match status" value="1"/>
</dbReference>
<feature type="binding site" evidence="4">
    <location>
        <position position="336"/>
    </location>
    <ligand>
        <name>Fe cation</name>
        <dbReference type="ChEBI" id="CHEBI:24875"/>
    </ligand>
</feature>
<dbReference type="GO" id="GO:0006559">
    <property type="term" value="P:L-phenylalanine catabolic process"/>
    <property type="evidence" value="ECO:0007669"/>
    <property type="project" value="InterPro"/>
</dbReference>
<dbReference type="GO" id="GO:0006570">
    <property type="term" value="P:tyrosine metabolic process"/>
    <property type="evidence" value="ECO:0007669"/>
    <property type="project" value="InterPro"/>
</dbReference>
<dbReference type="GO" id="GO:0005737">
    <property type="term" value="C:cytoplasm"/>
    <property type="evidence" value="ECO:0007669"/>
    <property type="project" value="TreeGrafter"/>
</dbReference>
<dbReference type="GO" id="GO:0046872">
    <property type="term" value="F:metal ion binding"/>
    <property type="evidence" value="ECO:0007669"/>
    <property type="project" value="UniProtKB-KW"/>
</dbReference>
<accession>A0A2S2BZE2</accession>